<dbReference type="Pfam" id="PF13306">
    <property type="entry name" value="LRR_5"/>
    <property type="match status" value="1"/>
</dbReference>
<proteinExistence type="predicted"/>
<evidence type="ECO:0000313" key="1">
    <source>
        <dbReference type="EMBL" id="EEV19224.1"/>
    </source>
</evidence>
<dbReference type="InterPro" id="IPR026906">
    <property type="entry name" value="LRR_5"/>
</dbReference>
<dbReference type="OrthoDB" id="356420at2"/>
<dbReference type="eggNOG" id="COG4886">
    <property type="taxonomic scope" value="Bacteria"/>
</dbReference>
<evidence type="ECO:0008006" key="3">
    <source>
        <dbReference type="Google" id="ProtNLM"/>
    </source>
</evidence>
<dbReference type="SUPFAM" id="SSF52058">
    <property type="entry name" value="L domain-like"/>
    <property type="match status" value="1"/>
</dbReference>
<organism evidence="1 2">
    <name type="scientific">Treponema vincentii ATCC 35580</name>
    <dbReference type="NCBI Taxonomy" id="596324"/>
    <lineage>
        <taxon>Bacteria</taxon>
        <taxon>Pseudomonadati</taxon>
        <taxon>Spirochaetota</taxon>
        <taxon>Spirochaetia</taxon>
        <taxon>Spirochaetales</taxon>
        <taxon>Treponemataceae</taxon>
        <taxon>Treponema</taxon>
    </lineage>
</organism>
<sequence>MEQISALQLTAEEKANVQLLRITDGILIGVTNRDDLTGSLILPDTITEIAHHAFESCSGLTRIVIPDSVTKIGDWLFRDCTDLKEVIIGSGISKIGIGAFFDCTHLSTITIPQGITEIGDNAFCNIQSNAQFIVASNAVKKLLKHSDSSIQDEHIIVNRLSGEVFTP</sequence>
<protein>
    <recommendedName>
        <fullName evidence="3">Leucine-rich repeat domain-containing protein</fullName>
    </recommendedName>
</protein>
<evidence type="ECO:0000313" key="2">
    <source>
        <dbReference type="Proteomes" id="UP000004509"/>
    </source>
</evidence>
<dbReference type="STRING" id="596324.TREVI0001_0117"/>
<dbReference type="Gene3D" id="3.80.10.10">
    <property type="entry name" value="Ribonuclease Inhibitor"/>
    <property type="match status" value="1"/>
</dbReference>
<dbReference type="PANTHER" id="PTHR45661:SF3">
    <property type="entry name" value="IG-LIKE DOMAIN-CONTAINING PROTEIN"/>
    <property type="match status" value="1"/>
</dbReference>
<comment type="caution">
    <text evidence="1">The sequence shown here is derived from an EMBL/GenBank/DDBJ whole genome shotgun (WGS) entry which is preliminary data.</text>
</comment>
<dbReference type="AlphaFoldDB" id="C8PTS6"/>
<reference evidence="1 2" key="1">
    <citation type="submission" date="2009-07" db="EMBL/GenBank/DDBJ databases">
        <authorList>
            <person name="Madupu R."/>
            <person name="Sebastian Y."/>
            <person name="Durkin A.S."/>
            <person name="Torralba M."/>
            <person name="Methe B."/>
            <person name="Sutton G.G."/>
            <person name="Strausberg R.L."/>
            <person name="Nelson K.E."/>
        </authorList>
    </citation>
    <scope>NUCLEOTIDE SEQUENCE [LARGE SCALE GENOMIC DNA]</scope>
    <source>
        <strain evidence="1 2">ATCC 35580</strain>
    </source>
</reference>
<gene>
    <name evidence="1" type="ORF">TREVI0001_0117</name>
</gene>
<accession>C8PTS6</accession>
<dbReference type="PANTHER" id="PTHR45661">
    <property type="entry name" value="SURFACE ANTIGEN"/>
    <property type="match status" value="1"/>
</dbReference>
<dbReference type="RefSeq" id="WP_006190294.1">
    <property type="nucleotide sequence ID" value="NZ_ACYH01000071.1"/>
</dbReference>
<dbReference type="EMBL" id="ACYH01000071">
    <property type="protein sequence ID" value="EEV19224.1"/>
    <property type="molecule type" value="Genomic_DNA"/>
</dbReference>
<dbReference type="Proteomes" id="UP000004509">
    <property type="component" value="Unassembled WGS sequence"/>
</dbReference>
<dbReference type="InterPro" id="IPR053139">
    <property type="entry name" value="Surface_bspA-like"/>
</dbReference>
<name>C8PTS6_9SPIR</name>
<dbReference type="InterPro" id="IPR032675">
    <property type="entry name" value="LRR_dom_sf"/>
</dbReference>